<dbReference type="Proteomes" id="UP000236333">
    <property type="component" value="Unassembled WGS sequence"/>
</dbReference>
<comment type="similarity">
    <text evidence="4">Belongs to the ELP4 family.</text>
</comment>
<dbReference type="GO" id="GO:0008023">
    <property type="term" value="C:transcription elongation factor complex"/>
    <property type="evidence" value="ECO:0007669"/>
    <property type="project" value="TreeGrafter"/>
</dbReference>
<evidence type="ECO:0000313" key="10">
    <source>
        <dbReference type="EMBL" id="PNH07113.1"/>
    </source>
</evidence>
<gene>
    <name evidence="10" type="ORF">TSOC_006445</name>
</gene>
<feature type="compositionally biased region" description="Basic and acidic residues" evidence="9">
    <location>
        <begin position="106"/>
        <end position="121"/>
    </location>
</feature>
<keyword evidence="11" id="KW-1185">Reference proteome</keyword>
<proteinExistence type="inferred from homology"/>
<dbReference type="GO" id="GO:0002098">
    <property type="term" value="P:tRNA wobble uridine modification"/>
    <property type="evidence" value="ECO:0007669"/>
    <property type="project" value="InterPro"/>
</dbReference>
<dbReference type="AlphaFoldDB" id="A0A2J8A3M9"/>
<dbReference type="InterPro" id="IPR008728">
    <property type="entry name" value="Elongator_complex_protein_4"/>
</dbReference>
<comment type="subcellular location">
    <subcellularLocation>
        <location evidence="2">Cytoplasm</location>
    </subcellularLocation>
    <subcellularLocation>
        <location evidence="1">Nucleus</location>
    </subcellularLocation>
</comment>
<evidence type="ECO:0000256" key="4">
    <source>
        <dbReference type="ARBA" id="ARBA00007573"/>
    </source>
</evidence>
<keyword evidence="8" id="KW-0539">Nucleus</keyword>
<evidence type="ECO:0000256" key="2">
    <source>
        <dbReference type="ARBA" id="ARBA00004496"/>
    </source>
</evidence>
<keyword evidence="7" id="KW-0819">tRNA processing</keyword>
<organism evidence="10 11">
    <name type="scientific">Tetrabaena socialis</name>
    <dbReference type="NCBI Taxonomy" id="47790"/>
    <lineage>
        <taxon>Eukaryota</taxon>
        <taxon>Viridiplantae</taxon>
        <taxon>Chlorophyta</taxon>
        <taxon>core chlorophytes</taxon>
        <taxon>Chlorophyceae</taxon>
        <taxon>CS clade</taxon>
        <taxon>Chlamydomonadales</taxon>
        <taxon>Tetrabaenaceae</taxon>
        <taxon>Tetrabaena</taxon>
    </lineage>
</organism>
<feature type="region of interest" description="Disordered" evidence="9">
    <location>
        <begin position="137"/>
        <end position="158"/>
    </location>
</feature>
<dbReference type="PANTHER" id="PTHR12896:SF1">
    <property type="entry name" value="ELONGATOR COMPLEX PROTEIN 4"/>
    <property type="match status" value="1"/>
</dbReference>
<dbReference type="EMBL" id="PGGS01000196">
    <property type="protein sequence ID" value="PNH07113.1"/>
    <property type="molecule type" value="Genomic_DNA"/>
</dbReference>
<evidence type="ECO:0000256" key="8">
    <source>
        <dbReference type="ARBA" id="ARBA00023242"/>
    </source>
</evidence>
<reference evidence="10 11" key="1">
    <citation type="journal article" date="2017" name="Mol. Biol. Evol.">
        <title>The 4-celled Tetrabaena socialis nuclear genome reveals the essential components for genetic control of cell number at the origin of multicellularity in the volvocine lineage.</title>
        <authorList>
            <person name="Featherston J."/>
            <person name="Arakaki Y."/>
            <person name="Hanschen E.R."/>
            <person name="Ferris P.J."/>
            <person name="Michod R.E."/>
            <person name="Olson B.J.S.C."/>
            <person name="Nozaki H."/>
            <person name="Durand P.M."/>
        </authorList>
    </citation>
    <scope>NUCLEOTIDE SEQUENCE [LARGE SCALE GENOMIC DNA]</scope>
    <source>
        <strain evidence="10 11">NIES-571</strain>
    </source>
</reference>
<dbReference type="InterPro" id="IPR027417">
    <property type="entry name" value="P-loop_NTPase"/>
</dbReference>
<keyword evidence="6" id="KW-0963">Cytoplasm</keyword>
<dbReference type="GO" id="GO:0005737">
    <property type="term" value="C:cytoplasm"/>
    <property type="evidence" value="ECO:0007669"/>
    <property type="project" value="UniProtKB-SubCell"/>
</dbReference>
<evidence type="ECO:0000256" key="1">
    <source>
        <dbReference type="ARBA" id="ARBA00004123"/>
    </source>
</evidence>
<comment type="pathway">
    <text evidence="3">tRNA modification; 5-methoxycarbonylmethyl-2-thiouridine-tRNA biosynthesis.</text>
</comment>
<name>A0A2J8A3M9_9CHLO</name>
<evidence type="ECO:0000256" key="9">
    <source>
        <dbReference type="SAM" id="MobiDB-lite"/>
    </source>
</evidence>
<dbReference type="Gene3D" id="3.40.50.300">
    <property type="entry name" value="P-loop containing nucleotide triphosphate hydrolases"/>
    <property type="match status" value="1"/>
</dbReference>
<evidence type="ECO:0000256" key="3">
    <source>
        <dbReference type="ARBA" id="ARBA00005043"/>
    </source>
</evidence>
<evidence type="ECO:0000256" key="7">
    <source>
        <dbReference type="ARBA" id="ARBA00022694"/>
    </source>
</evidence>
<evidence type="ECO:0000256" key="6">
    <source>
        <dbReference type="ARBA" id="ARBA00022490"/>
    </source>
</evidence>
<feature type="region of interest" description="Disordered" evidence="9">
    <location>
        <begin position="91"/>
        <end position="121"/>
    </location>
</feature>
<accession>A0A2J8A3M9</accession>
<dbReference type="GO" id="GO:0033588">
    <property type="term" value="C:elongator holoenzyme complex"/>
    <property type="evidence" value="ECO:0007669"/>
    <property type="project" value="InterPro"/>
</dbReference>
<dbReference type="PANTHER" id="PTHR12896">
    <property type="entry name" value="PAX6 NEIGHBOR PROTEIN PAXNEB"/>
    <property type="match status" value="1"/>
</dbReference>
<protein>
    <recommendedName>
        <fullName evidence="5">Elongator complex protein 4</fullName>
    </recommendedName>
</protein>
<sequence>MPTCSCTSPLATVLRRKRSPGVYTTSSYLRRGLPPRKKAAMRSPTRPGGTIDAQQPLPILELHIHFCRHKQPSHTSPKHLRPYQWTLATHTPSHEARTSGIQSSAADERGGGGGGKGEEPTELRIAWQYKKYIRQGEQPAAGASGRAAPPAAEPSSAASSFKRAGAAVAAGVGREWCHTFDLTRPMGREALADRPLECIECSGPGAYGAADAHAAAFLASLPQQPVAGPGPGSAASAAAAGGGPLLLRAEGVGRLVVESAGGLAWGCGDGSEEELVRLLYNLRQRAQQARKAVDF</sequence>
<evidence type="ECO:0000256" key="5">
    <source>
        <dbReference type="ARBA" id="ARBA00020265"/>
    </source>
</evidence>
<comment type="caution">
    <text evidence="10">The sequence shown here is derived from an EMBL/GenBank/DDBJ whole genome shotgun (WGS) entry which is preliminary data.</text>
</comment>
<dbReference type="OrthoDB" id="289162at2759"/>
<feature type="compositionally biased region" description="Low complexity" evidence="9">
    <location>
        <begin position="139"/>
        <end position="158"/>
    </location>
</feature>
<evidence type="ECO:0000313" key="11">
    <source>
        <dbReference type="Proteomes" id="UP000236333"/>
    </source>
</evidence>